<evidence type="ECO:0000256" key="2">
    <source>
        <dbReference type="PIRSR" id="PIRSR011396-2"/>
    </source>
</evidence>
<gene>
    <name evidence="3" type="primary">prnA</name>
    <name evidence="3" type="ORF">PCIT_a0349</name>
</gene>
<evidence type="ECO:0000313" key="4">
    <source>
        <dbReference type="Proteomes" id="UP000016487"/>
    </source>
</evidence>
<name>A0AAD4AKT4_9GAMM</name>
<organism evidence="3 4">
    <name type="scientific">Pseudoalteromonas citrea</name>
    <dbReference type="NCBI Taxonomy" id="43655"/>
    <lineage>
        <taxon>Bacteria</taxon>
        <taxon>Pseudomonadati</taxon>
        <taxon>Pseudomonadota</taxon>
        <taxon>Gammaproteobacteria</taxon>
        <taxon>Alteromonadales</taxon>
        <taxon>Pseudoalteromonadaceae</taxon>
        <taxon>Pseudoalteromonas</taxon>
    </lineage>
</organism>
<feature type="active site" evidence="1">
    <location>
        <position position="80"/>
    </location>
</feature>
<dbReference type="EMBL" id="AHBZ03000014">
    <property type="protein sequence ID" value="KAF7773984.1"/>
    <property type="molecule type" value="Genomic_DNA"/>
</dbReference>
<dbReference type="GO" id="GO:0004497">
    <property type="term" value="F:monooxygenase activity"/>
    <property type="evidence" value="ECO:0007669"/>
    <property type="project" value="InterPro"/>
</dbReference>
<feature type="binding site" evidence="2">
    <location>
        <begin position="11"/>
        <end position="14"/>
    </location>
    <ligand>
        <name>FAD</name>
        <dbReference type="ChEBI" id="CHEBI:57692"/>
    </ligand>
</feature>
<feature type="binding site" evidence="2">
    <location>
        <position position="80"/>
    </location>
    <ligand>
        <name>7-chloro-L-tryptophan</name>
        <dbReference type="ChEBI" id="CHEBI:58713"/>
    </ligand>
</feature>
<dbReference type="PIRSF" id="PIRSF011396">
    <property type="entry name" value="Trp_halogenase"/>
    <property type="match status" value="1"/>
</dbReference>
<dbReference type="Gene3D" id="3.50.50.60">
    <property type="entry name" value="FAD/NAD(P)-binding domain"/>
    <property type="match status" value="1"/>
</dbReference>
<evidence type="ECO:0000313" key="3">
    <source>
        <dbReference type="EMBL" id="KAF7773984.1"/>
    </source>
</evidence>
<sequence>MTLKKIIILGGGTAGWLTANHLAKKLNAELGQNVSITVIASDTIPTIGVGEGTVPYIKETLQYFGISEEAIITEAEGTYKQGIKFQNWSEDPIKRGEHAYYHPFEPFPLGQESIIRSWLQEPDKVNFEDYISIQARLAENNLAPKLITHGNYQSFVDYAFHFDAGKFTKLLSNNAITQFGVEAKNAVINRVELNPDGSIHSLVSENEVFEADFFVDCSGFQSDLLSGTLGVGFNDLSDTLLTDKALVTQIPYPQSPEKYDINPYTKAVAQSCGWIWDIQLQTRKGVGLVYSSSHSSIDEAHTLLSDYTGIDKDILNARQIDMKVGYRKQFWKKNCAAIGLSQGFVEPLEATGLLVFDMTASMLSYALAGGGDVLTQSAAKFNRDVETVWLNIVDFIKLHYCISKRRDSEFWIDNCENSKIPDSLSEKLEMWRFRAPNKFDFTSKLNVFTISNYQYVLYGMKHFPEALVNPSPFSNSVYQEMLKSKTMEYEYWADKAQLHSELIDKIIKFGVSKG</sequence>
<accession>A0AAD4AKT4</accession>
<dbReference type="GO" id="GO:0000166">
    <property type="term" value="F:nucleotide binding"/>
    <property type="evidence" value="ECO:0007669"/>
    <property type="project" value="UniProtKB-KW"/>
</dbReference>
<dbReference type="InterPro" id="IPR050816">
    <property type="entry name" value="Flavin-dep_Halogenase_NPB"/>
</dbReference>
<comment type="caution">
    <text evidence="3">The sequence shown here is derived from an EMBL/GenBank/DDBJ whole genome shotgun (WGS) entry which is preliminary data.</text>
</comment>
<dbReference type="Proteomes" id="UP000016487">
    <property type="component" value="Unassembled WGS sequence"/>
</dbReference>
<feature type="binding site" evidence="2">
    <location>
        <position position="340"/>
    </location>
    <ligand>
        <name>FAD</name>
        <dbReference type="ChEBI" id="CHEBI:57692"/>
    </ligand>
</feature>
<dbReference type="InterPro" id="IPR033856">
    <property type="entry name" value="Trp_halogen"/>
</dbReference>
<dbReference type="Pfam" id="PF04820">
    <property type="entry name" value="Trp_halogenase"/>
    <property type="match status" value="1"/>
</dbReference>
<keyword evidence="2" id="KW-0274">FAD</keyword>
<dbReference type="InterPro" id="IPR036188">
    <property type="entry name" value="FAD/NAD-bd_sf"/>
</dbReference>
<dbReference type="SUPFAM" id="SSF51905">
    <property type="entry name" value="FAD/NAD(P)-binding domain"/>
    <property type="match status" value="1"/>
</dbReference>
<dbReference type="AlphaFoldDB" id="A0AAD4AKT4"/>
<dbReference type="RefSeq" id="WP_010362612.1">
    <property type="nucleotide sequence ID" value="NZ_AHBZ03000014.1"/>
</dbReference>
<evidence type="ECO:0000256" key="1">
    <source>
        <dbReference type="PIRSR" id="PIRSR011396-1"/>
    </source>
</evidence>
<protein>
    <submittedName>
        <fullName evidence="3">FADH2 O2-dependent halogenase I</fullName>
    </submittedName>
</protein>
<feature type="binding site" evidence="2">
    <location>
        <position position="349"/>
    </location>
    <ligand>
        <name>L-tryptophan</name>
        <dbReference type="ChEBI" id="CHEBI:57912"/>
    </ligand>
</feature>
<dbReference type="InterPro" id="IPR006905">
    <property type="entry name" value="Flavin_halogenase"/>
</dbReference>
<proteinExistence type="predicted"/>
<reference evidence="3" key="2">
    <citation type="submission" date="2015-03" db="EMBL/GenBank/DDBJ databases">
        <title>Genome sequence of Pseudoalteromonas citrea.</title>
        <authorList>
            <person name="Xie B.-B."/>
            <person name="Rong J.-C."/>
            <person name="Qin Q.-L."/>
            <person name="Zhang Y.-Z."/>
        </authorList>
    </citation>
    <scope>NUCLEOTIDE SEQUENCE</scope>
    <source>
        <strain evidence="3">DSM 8771</strain>
    </source>
</reference>
<dbReference type="SMR" id="A0AAD4AKT4"/>
<reference evidence="3" key="1">
    <citation type="journal article" date="2012" name="J. Bacteriol.">
        <title>Genome sequences of type strains of seven species of the marine bacterium Pseudoalteromonas.</title>
        <authorList>
            <person name="Xie B.B."/>
            <person name="Shu Y.L."/>
            <person name="Qin Q.L."/>
            <person name="Rong J.C."/>
            <person name="Zhang X.Y."/>
            <person name="Chen X.L."/>
            <person name="Shi M."/>
            <person name="He H.L."/>
            <person name="Zhou B.C."/>
            <person name="Zhang Y.Z."/>
        </authorList>
    </citation>
    <scope>NUCLEOTIDE SEQUENCE</scope>
    <source>
        <strain evidence="3">DSM 8771</strain>
    </source>
</reference>
<keyword evidence="2" id="KW-0547">Nucleotide-binding</keyword>
<dbReference type="PANTHER" id="PTHR43747">
    <property type="entry name" value="FAD-BINDING PROTEIN"/>
    <property type="match status" value="1"/>
</dbReference>
<dbReference type="PANTHER" id="PTHR43747:SF4">
    <property type="entry name" value="FLAVIN-DEPENDENT TRYPTOPHAN HALOGENASE"/>
    <property type="match status" value="1"/>
</dbReference>
<keyword evidence="2" id="KW-0285">Flavoprotein</keyword>